<accession>A0A1T4LR14</accession>
<dbReference type="AlphaFoldDB" id="A0A1T4LR14"/>
<evidence type="ECO:0000256" key="1">
    <source>
        <dbReference type="ARBA" id="ARBA00004651"/>
    </source>
</evidence>
<dbReference type="Proteomes" id="UP000190423">
    <property type="component" value="Unassembled WGS sequence"/>
</dbReference>
<feature type="transmembrane region" description="Helical" evidence="9">
    <location>
        <begin position="253"/>
        <end position="274"/>
    </location>
</feature>
<protein>
    <recommendedName>
        <fullName evidence="9">Protein-export membrane protein SecF</fullName>
    </recommendedName>
</protein>
<comment type="subcellular location">
    <subcellularLocation>
        <location evidence="1 9">Cell membrane</location>
        <topology evidence="1 9">Multi-pass membrane protein</topology>
    </subcellularLocation>
</comment>
<evidence type="ECO:0000256" key="9">
    <source>
        <dbReference type="HAMAP-Rule" id="MF_01464"/>
    </source>
</evidence>
<feature type="transmembrane region" description="Helical" evidence="9">
    <location>
        <begin position="357"/>
        <end position="380"/>
    </location>
</feature>
<dbReference type="GO" id="GO:0005886">
    <property type="term" value="C:plasma membrane"/>
    <property type="evidence" value="ECO:0007669"/>
    <property type="project" value="UniProtKB-SubCell"/>
</dbReference>
<keyword evidence="3 9" id="KW-1003">Cell membrane</keyword>
<dbReference type="Gene3D" id="1.20.1640.10">
    <property type="entry name" value="Multidrug efflux transporter AcrB transmembrane domain"/>
    <property type="match status" value="1"/>
</dbReference>
<dbReference type="InterPro" id="IPR048634">
    <property type="entry name" value="SecD_SecF_C"/>
</dbReference>
<evidence type="ECO:0000256" key="7">
    <source>
        <dbReference type="ARBA" id="ARBA00023010"/>
    </source>
</evidence>
<feature type="transmembrane region" description="Helical" evidence="9">
    <location>
        <begin position="6"/>
        <end position="31"/>
    </location>
</feature>
<dbReference type="GO" id="GO:0065002">
    <property type="term" value="P:intracellular protein transmembrane transport"/>
    <property type="evidence" value="ECO:0007669"/>
    <property type="project" value="UniProtKB-UniRule"/>
</dbReference>
<feature type="transmembrane region" description="Helical" evidence="9">
    <location>
        <begin position="329"/>
        <end position="350"/>
    </location>
</feature>
<organism evidence="11 12">
    <name type="scientific">Treponema porcinum</name>
    <dbReference type="NCBI Taxonomy" id="261392"/>
    <lineage>
        <taxon>Bacteria</taxon>
        <taxon>Pseudomonadati</taxon>
        <taxon>Spirochaetota</taxon>
        <taxon>Spirochaetia</taxon>
        <taxon>Spirochaetales</taxon>
        <taxon>Treponemataceae</taxon>
        <taxon>Treponema</taxon>
    </lineage>
</organism>
<dbReference type="InterPro" id="IPR005665">
    <property type="entry name" value="SecF_bac"/>
</dbReference>
<dbReference type="GO" id="GO:0006605">
    <property type="term" value="P:protein targeting"/>
    <property type="evidence" value="ECO:0007669"/>
    <property type="project" value="UniProtKB-UniRule"/>
</dbReference>
<keyword evidence="4 9" id="KW-0812">Transmembrane</keyword>
<comment type="similarity">
    <text evidence="9">Belongs to the SecD/SecF family. SecF subfamily.</text>
</comment>
<keyword evidence="12" id="KW-1185">Reference proteome</keyword>
<dbReference type="OrthoDB" id="9805019at2"/>
<dbReference type="RefSeq" id="WP_078933593.1">
    <property type="nucleotide sequence ID" value="NZ_FUWG01000012.1"/>
</dbReference>
<dbReference type="EMBL" id="FUWG01000012">
    <property type="protein sequence ID" value="SJZ57199.1"/>
    <property type="molecule type" value="Genomic_DNA"/>
</dbReference>
<gene>
    <name evidence="9" type="primary">secF</name>
    <name evidence="11" type="ORF">SAMN02745149_01694</name>
</gene>
<dbReference type="NCBIfam" id="TIGR00966">
    <property type="entry name" value="transloc_SecF"/>
    <property type="match status" value="1"/>
</dbReference>
<dbReference type="HAMAP" id="MF_01464_B">
    <property type="entry name" value="SecF_B"/>
    <property type="match status" value="1"/>
</dbReference>
<evidence type="ECO:0000256" key="4">
    <source>
        <dbReference type="ARBA" id="ARBA00022692"/>
    </source>
</evidence>
<feature type="transmembrane region" description="Helical" evidence="9">
    <location>
        <begin position="231"/>
        <end position="247"/>
    </location>
</feature>
<keyword evidence="7 9" id="KW-0811">Translocation</keyword>
<keyword evidence="8 9" id="KW-0472">Membrane</keyword>
<sequence>MKKVIGFSKAFIPCAVISALIIIFGAVGFVTKGINLGIDFKPGLIEEIRIAPPALSVSYSGNANATVDVSKESLSVVVSGIGAENKTSVFAYAEYPSVNDIAAALNTVDGVKAVVNTHGDAESFYMFLNSAVSTQLSKDPLYIYAKNADVTIDDVRDALSDVHGVAVKKLGSSVTSFQIRMPVATDEDSSDVLQKTVSAKLGEKFGASDIAVVKTDFIGAGFSKTLASKSIILLLCTVVLIWGYAAIRFHWDFALGAVVALLHDTCIMFTFIVWTQMEFSTTVLAAVLTIIGYSINATVVILDRIRFNLNTIKVTKFSELIDSALSDTLGRSIITTVTTLFAVLSLYIFTSGSIKDFALALIVGLLSGCYSSIFISGGFIQLLRRGWKPEFGIHHSEKAMKKGVLDMSAGVSV</sequence>
<feature type="domain" description="Protein export membrane protein SecD/SecF C-terminal" evidence="10">
    <location>
        <begin position="203"/>
        <end position="384"/>
    </location>
</feature>
<dbReference type="InterPro" id="IPR055344">
    <property type="entry name" value="SecD_SecF_C_bact"/>
</dbReference>
<evidence type="ECO:0000313" key="12">
    <source>
        <dbReference type="Proteomes" id="UP000190423"/>
    </source>
</evidence>
<dbReference type="PANTHER" id="PTHR30081">
    <property type="entry name" value="PROTEIN-EXPORT MEMBRANE PROTEIN SEC"/>
    <property type="match status" value="1"/>
</dbReference>
<proteinExistence type="inferred from homology"/>
<evidence type="ECO:0000256" key="2">
    <source>
        <dbReference type="ARBA" id="ARBA00022448"/>
    </source>
</evidence>
<evidence type="ECO:0000256" key="5">
    <source>
        <dbReference type="ARBA" id="ARBA00022927"/>
    </source>
</evidence>
<evidence type="ECO:0000256" key="6">
    <source>
        <dbReference type="ARBA" id="ARBA00022989"/>
    </source>
</evidence>
<evidence type="ECO:0000256" key="8">
    <source>
        <dbReference type="ARBA" id="ARBA00023136"/>
    </source>
</evidence>
<dbReference type="STRING" id="261392.SAMN02745149_01694"/>
<reference evidence="11 12" key="1">
    <citation type="submission" date="2017-02" db="EMBL/GenBank/DDBJ databases">
        <authorList>
            <person name="Peterson S.W."/>
        </authorList>
    </citation>
    <scope>NUCLEOTIDE SEQUENCE [LARGE SCALE GENOMIC DNA]</scope>
    <source>
        <strain evidence="11 12">ATCC BAA-908</strain>
    </source>
</reference>
<dbReference type="PRINTS" id="PR01755">
    <property type="entry name" value="SECFTRNLCASE"/>
</dbReference>
<dbReference type="GeneID" id="78316977"/>
<evidence type="ECO:0000313" key="11">
    <source>
        <dbReference type="EMBL" id="SJZ57199.1"/>
    </source>
</evidence>
<dbReference type="GO" id="GO:0043952">
    <property type="term" value="P:protein transport by the Sec complex"/>
    <property type="evidence" value="ECO:0007669"/>
    <property type="project" value="UniProtKB-UniRule"/>
</dbReference>
<evidence type="ECO:0000259" key="10">
    <source>
        <dbReference type="Pfam" id="PF02355"/>
    </source>
</evidence>
<name>A0A1T4LR14_TREPO</name>
<feature type="transmembrane region" description="Helical" evidence="9">
    <location>
        <begin position="281"/>
        <end position="302"/>
    </location>
</feature>
<dbReference type="GO" id="GO:0015450">
    <property type="term" value="F:protein-transporting ATPase activity"/>
    <property type="evidence" value="ECO:0007669"/>
    <property type="project" value="InterPro"/>
</dbReference>
<keyword evidence="5 9" id="KW-0653">Protein transport</keyword>
<keyword evidence="2 9" id="KW-0813">Transport</keyword>
<comment type="subunit">
    <text evidence="9">Forms a complex with SecD. Part of the essential Sec protein translocation apparatus which comprises SecA, SecYEG and auxiliary proteins SecDF. Other proteins may also be involved.</text>
</comment>
<comment type="function">
    <text evidence="9">Part of the Sec protein translocase complex. Interacts with the SecYEG preprotein conducting channel. SecDF uses the proton motive force (PMF) to complete protein translocation after the ATP-dependent function of SecA.</text>
</comment>
<dbReference type="SUPFAM" id="SSF82866">
    <property type="entry name" value="Multidrug efflux transporter AcrB transmembrane domain"/>
    <property type="match status" value="1"/>
</dbReference>
<keyword evidence="6 9" id="KW-1133">Transmembrane helix</keyword>
<dbReference type="NCBIfam" id="TIGR00916">
    <property type="entry name" value="2A0604s01"/>
    <property type="match status" value="1"/>
</dbReference>
<dbReference type="Pfam" id="PF02355">
    <property type="entry name" value="SecD_SecF_C"/>
    <property type="match status" value="1"/>
</dbReference>
<dbReference type="InterPro" id="IPR022645">
    <property type="entry name" value="SecD/SecF_bac"/>
</dbReference>
<dbReference type="PANTHER" id="PTHR30081:SF8">
    <property type="entry name" value="PROTEIN TRANSLOCASE SUBUNIT SECF"/>
    <property type="match status" value="1"/>
</dbReference>
<dbReference type="InterPro" id="IPR022813">
    <property type="entry name" value="SecD/SecF_arch_bac"/>
</dbReference>
<evidence type="ECO:0000256" key="3">
    <source>
        <dbReference type="ARBA" id="ARBA00022475"/>
    </source>
</evidence>